<dbReference type="PANTHER" id="PTHR37728:SF1">
    <property type="entry name" value="OS06G0132300 PROTEIN"/>
    <property type="match status" value="1"/>
</dbReference>
<feature type="compositionally biased region" description="Polar residues" evidence="1">
    <location>
        <begin position="71"/>
        <end position="81"/>
    </location>
</feature>
<sequence>MWACRGSFQPWPLDSTTPTQPSNRRIFFVSAKFQPRRSRRQNTNFNYNLHDDDDENDDVQVPTPEPEDTVIFQSGDSGVQVPSGSDILRALQRATVRKHNTKKKKLLRPAPDSKAKTDMNSTSSGVETPPVKPLRIRSDWSSRLDELERRLQDLLQ</sequence>
<dbReference type="EMBL" id="CP093344">
    <property type="protein sequence ID" value="WOG87825.1"/>
    <property type="molecule type" value="Genomic_DNA"/>
</dbReference>
<reference evidence="2" key="1">
    <citation type="journal article" date="2016" name="Nat. Genet.">
        <title>A high-quality carrot genome assembly provides new insights into carotenoid accumulation and asterid genome evolution.</title>
        <authorList>
            <person name="Iorizzo M."/>
            <person name="Ellison S."/>
            <person name="Senalik D."/>
            <person name="Zeng P."/>
            <person name="Satapoomin P."/>
            <person name="Huang J."/>
            <person name="Bowman M."/>
            <person name="Iovene M."/>
            <person name="Sanseverino W."/>
            <person name="Cavagnaro P."/>
            <person name="Yildiz M."/>
            <person name="Macko-Podgorni A."/>
            <person name="Moranska E."/>
            <person name="Grzebelus E."/>
            <person name="Grzebelus D."/>
            <person name="Ashrafi H."/>
            <person name="Zheng Z."/>
            <person name="Cheng S."/>
            <person name="Spooner D."/>
            <person name="Van Deynze A."/>
            <person name="Simon P."/>
        </authorList>
    </citation>
    <scope>NUCLEOTIDE SEQUENCE</scope>
    <source>
        <tissue evidence="2">Leaf</tissue>
    </source>
</reference>
<organism evidence="2 3">
    <name type="scientific">Daucus carota subsp. sativus</name>
    <name type="common">Carrot</name>
    <dbReference type="NCBI Taxonomy" id="79200"/>
    <lineage>
        <taxon>Eukaryota</taxon>
        <taxon>Viridiplantae</taxon>
        <taxon>Streptophyta</taxon>
        <taxon>Embryophyta</taxon>
        <taxon>Tracheophyta</taxon>
        <taxon>Spermatophyta</taxon>
        <taxon>Magnoliopsida</taxon>
        <taxon>eudicotyledons</taxon>
        <taxon>Gunneridae</taxon>
        <taxon>Pentapetalae</taxon>
        <taxon>asterids</taxon>
        <taxon>campanulids</taxon>
        <taxon>Apiales</taxon>
        <taxon>Apiaceae</taxon>
        <taxon>Apioideae</taxon>
        <taxon>Scandiceae</taxon>
        <taxon>Daucinae</taxon>
        <taxon>Daucus</taxon>
        <taxon>Daucus sect. Daucus</taxon>
    </lineage>
</organism>
<dbReference type="PANTHER" id="PTHR37728">
    <property type="entry name" value="BNAA04G26730D PROTEIN"/>
    <property type="match status" value="1"/>
</dbReference>
<dbReference type="Proteomes" id="UP000077755">
    <property type="component" value="Chromosome 2"/>
</dbReference>
<feature type="region of interest" description="Disordered" evidence="1">
    <location>
        <begin position="1"/>
        <end position="22"/>
    </location>
</feature>
<reference evidence="2" key="2">
    <citation type="submission" date="2022-03" db="EMBL/GenBank/DDBJ databases">
        <title>Draft title - Genomic analysis of global carrot germplasm unveils the trajectory of domestication and the origin of high carotenoid orange carrot.</title>
        <authorList>
            <person name="Iorizzo M."/>
            <person name="Ellison S."/>
            <person name="Senalik D."/>
            <person name="Macko-Podgorni A."/>
            <person name="Grzebelus D."/>
            <person name="Bostan H."/>
            <person name="Rolling W."/>
            <person name="Curaba J."/>
            <person name="Simon P."/>
        </authorList>
    </citation>
    <scope>NUCLEOTIDE SEQUENCE</scope>
    <source>
        <tissue evidence="2">Leaf</tissue>
    </source>
</reference>
<accession>A0AAF1APQ2</accession>
<feature type="compositionally biased region" description="Basic residues" evidence="1">
    <location>
        <begin position="98"/>
        <end position="107"/>
    </location>
</feature>
<evidence type="ECO:0000313" key="3">
    <source>
        <dbReference type="Proteomes" id="UP000077755"/>
    </source>
</evidence>
<evidence type="ECO:0000256" key="1">
    <source>
        <dbReference type="SAM" id="MobiDB-lite"/>
    </source>
</evidence>
<keyword evidence="3" id="KW-1185">Reference proteome</keyword>
<feature type="region of interest" description="Disordered" evidence="1">
    <location>
        <begin position="35"/>
        <end position="81"/>
    </location>
</feature>
<feature type="region of interest" description="Disordered" evidence="1">
    <location>
        <begin position="98"/>
        <end position="134"/>
    </location>
</feature>
<dbReference type="AlphaFoldDB" id="A0AAF1APQ2"/>
<protein>
    <submittedName>
        <fullName evidence="2">Uncharacterized protein</fullName>
    </submittedName>
</protein>
<proteinExistence type="predicted"/>
<gene>
    <name evidence="2" type="ORF">DCAR_0207057</name>
</gene>
<evidence type="ECO:0000313" key="2">
    <source>
        <dbReference type="EMBL" id="WOG87825.1"/>
    </source>
</evidence>
<name>A0AAF1APQ2_DAUCS</name>